<sequence length="425" mass="48660">MSTIISSISSISNTNRSINISNENTNEEDQLNRINLQALQNRDPYITKIIDQAQRVCVYKFIGDKREWERKDLEGTLFVYERSCEPYHGFVILSTVSRETFVQIIKSSMEFKHSPNYEAFLQYKVDVGDIYGIWFISKNDCPRVTECLKRLTIQAKEYEQSKQNQSINSQNLLSTFNQNSSDIFSLLINAQEKFQETKRKQDINNTDTLTSMPAALLRLFSTQDTSIQSTNNDEREQELKKTLGILGKPALSVTELEKQLLQPSSLEITKTMITSTGTNNNNHNNNTIESLVKPVQIENKNSIPTPPHSISSCIVTNSTNDWTTSNQNLFNGFDTFPNNNGRLMTPAEFQTLQLTQSPAFIPSIPNDVITSCRHCQNQQISSMNYFSKDTLRQLLIDMLQNDEEFLTGLHNAYTEKQNDLHRIYS</sequence>
<dbReference type="SUPFAM" id="SSF50729">
    <property type="entry name" value="PH domain-like"/>
    <property type="match status" value="1"/>
</dbReference>
<reference evidence="6" key="1">
    <citation type="submission" date="2021-02" db="EMBL/GenBank/DDBJ databases">
        <authorList>
            <person name="Nowell W R."/>
        </authorList>
    </citation>
    <scope>NUCLEOTIDE SEQUENCE</scope>
</reference>
<comment type="caution">
    <text evidence="6">The sequence shown here is derived from an EMBL/GenBank/DDBJ whole genome shotgun (WGS) entry which is preliminary data.</text>
</comment>
<dbReference type="Gene3D" id="6.10.140.2030">
    <property type="match status" value="1"/>
</dbReference>
<dbReference type="GO" id="GO:0008047">
    <property type="term" value="F:enzyme activator activity"/>
    <property type="evidence" value="ECO:0007669"/>
    <property type="project" value="InterPro"/>
</dbReference>
<dbReference type="Proteomes" id="UP000663870">
    <property type="component" value="Unassembled WGS sequence"/>
</dbReference>
<dbReference type="Proteomes" id="UP000663854">
    <property type="component" value="Unassembled WGS sequence"/>
</dbReference>
<dbReference type="GO" id="GO:0006397">
    <property type="term" value="P:mRNA processing"/>
    <property type="evidence" value="ECO:0007669"/>
    <property type="project" value="UniProtKB-KW"/>
</dbReference>
<dbReference type="PANTHER" id="PTHR16290">
    <property type="entry name" value="TRANSCRIPTION FACTOR SMIF DECAPPING ENZYME DCP1"/>
    <property type="match status" value="1"/>
</dbReference>
<dbReference type="CDD" id="cd09804">
    <property type="entry name" value="Dcp1"/>
    <property type="match status" value="1"/>
</dbReference>
<dbReference type="AlphaFoldDB" id="A0A814CX92"/>
<dbReference type="GO" id="GO:0031087">
    <property type="term" value="P:deadenylation-independent decapping of nuclear-transcribed mRNA"/>
    <property type="evidence" value="ECO:0007669"/>
    <property type="project" value="TreeGrafter"/>
</dbReference>
<proteinExistence type="inferred from homology"/>
<gene>
    <name evidence="6" type="ORF">JXQ802_LOCUS11481</name>
    <name evidence="5" type="ORF">PYM288_LOCUS5390</name>
</gene>
<comment type="subcellular location">
    <subcellularLocation>
        <location evidence="1">Cytoplasm</location>
    </subcellularLocation>
</comment>
<dbReference type="Gene3D" id="2.30.29.30">
    <property type="entry name" value="Pleckstrin-homology domain (PH domain)/Phosphotyrosine-binding domain (PTB)"/>
    <property type="match status" value="1"/>
</dbReference>
<organism evidence="6 7">
    <name type="scientific">Rotaria sordida</name>
    <dbReference type="NCBI Taxonomy" id="392033"/>
    <lineage>
        <taxon>Eukaryota</taxon>
        <taxon>Metazoa</taxon>
        <taxon>Spiralia</taxon>
        <taxon>Gnathifera</taxon>
        <taxon>Rotifera</taxon>
        <taxon>Eurotatoria</taxon>
        <taxon>Bdelloidea</taxon>
        <taxon>Philodinida</taxon>
        <taxon>Philodinidae</taxon>
        <taxon>Rotaria</taxon>
    </lineage>
</organism>
<keyword evidence="3" id="KW-0963">Cytoplasm</keyword>
<evidence type="ECO:0000256" key="1">
    <source>
        <dbReference type="ARBA" id="ARBA00004496"/>
    </source>
</evidence>
<keyword evidence="7" id="KW-1185">Reference proteome</keyword>
<dbReference type="EMBL" id="CAJNOH010000055">
    <property type="protein sequence ID" value="CAF0817206.1"/>
    <property type="molecule type" value="Genomic_DNA"/>
</dbReference>
<dbReference type="Pfam" id="PF06058">
    <property type="entry name" value="DCP1"/>
    <property type="match status" value="1"/>
</dbReference>
<evidence type="ECO:0000256" key="4">
    <source>
        <dbReference type="ARBA" id="ARBA00022664"/>
    </source>
</evidence>
<dbReference type="InterPro" id="IPR010334">
    <property type="entry name" value="Dcp1"/>
</dbReference>
<evidence type="ECO:0000313" key="7">
    <source>
        <dbReference type="Proteomes" id="UP000663870"/>
    </source>
</evidence>
<name>A0A814CX92_9BILA</name>
<evidence type="ECO:0000256" key="3">
    <source>
        <dbReference type="ARBA" id="ARBA00022490"/>
    </source>
</evidence>
<accession>A0A814CX92</accession>
<dbReference type="GO" id="GO:0000932">
    <property type="term" value="C:P-body"/>
    <property type="evidence" value="ECO:0007669"/>
    <property type="project" value="TreeGrafter"/>
</dbReference>
<evidence type="ECO:0000256" key="2">
    <source>
        <dbReference type="ARBA" id="ARBA00008778"/>
    </source>
</evidence>
<dbReference type="GO" id="GO:0003729">
    <property type="term" value="F:mRNA binding"/>
    <property type="evidence" value="ECO:0007669"/>
    <property type="project" value="TreeGrafter"/>
</dbReference>
<dbReference type="GO" id="GO:0000290">
    <property type="term" value="P:deadenylation-dependent decapping of nuclear-transcribed mRNA"/>
    <property type="evidence" value="ECO:0007669"/>
    <property type="project" value="InterPro"/>
</dbReference>
<dbReference type="EMBL" id="CAJNOL010000228">
    <property type="protein sequence ID" value="CAF0947192.1"/>
    <property type="molecule type" value="Genomic_DNA"/>
</dbReference>
<dbReference type="PANTHER" id="PTHR16290:SF0">
    <property type="entry name" value="DECAPPING PROTEIN 1, ISOFORM A"/>
    <property type="match status" value="1"/>
</dbReference>
<protein>
    <submittedName>
        <fullName evidence="6">Uncharacterized protein</fullName>
    </submittedName>
</protein>
<evidence type="ECO:0000313" key="6">
    <source>
        <dbReference type="EMBL" id="CAF0947192.1"/>
    </source>
</evidence>
<evidence type="ECO:0000313" key="5">
    <source>
        <dbReference type="EMBL" id="CAF0817206.1"/>
    </source>
</evidence>
<comment type="similarity">
    <text evidence="2">Belongs to the DCP1 family.</text>
</comment>
<dbReference type="InterPro" id="IPR011993">
    <property type="entry name" value="PH-like_dom_sf"/>
</dbReference>
<keyword evidence="4" id="KW-0507">mRNA processing</keyword>